<protein>
    <submittedName>
        <fullName evidence="1">Uncharacterized protein</fullName>
    </submittedName>
</protein>
<evidence type="ECO:0000313" key="1">
    <source>
        <dbReference type="EMBL" id="KAJ8300836.1"/>
    </source>
</evidence>
<proteinExistence type="predicted"/>
<keyword evidence="2" id="KW-1185">Reference proteome</keyword>
<dbReference type="EMBL" id="JARBDR010000919">
    <property type="protein sequence ID" value="KAJ8300836.1"/>
    <property type="molecule type" value="Genomic_DNA"/>
</dbReference>
<accession>A0ABQ9EAK3</accession>
<sequence length="87" mass="10193">MYETKCRPPKDFQTPVYYSLPRYYVIQVLSEMAAYTCSKLLFTVWSPDSTVAIEVTTLVLWSLRELEKNIETEAVLPLNGCRTRNYF</sequence>
<reference evidence="1 2" key="1">
    <citation type="submission" date="2022-12" db="EMBL/GenBank/DDBJ databases">
        <title>Chromosome-level genome of Tegillarca granosa.</title>
        <authorList>
            <person name="Kim J."/>
        </authorList>
    </citation>
    <scope>NUCLEOTIDE SEQUENCE [LARGE SCALE GENOMIC DNA]</scope>
    <source>
        <strain evidence="1">Teg-2019</strain>
        <tissue evidence="1">Adductor muscle</tissue>
    </source>
</reference>
<evidence type="ECO:0000313" key="2">
    <source>
        <dbReference type="Proteomes" id="UP001217089"/>
    </source>
</evidence>
<comment type="caution">
    <text evidence="1">The sequence shown here is derived from an EMBL/GenBank/DDBJ whole genome shotgun (WGS) entry which is preliminary data.</text>
</comment>
<gene>
    <name evidence="1" type="ORF">KUTeg_022355</name>
</gene>
<dbReference type="Proteomes" id="UP001217089">
    <property type="component" value="Unassembled WGS sequence"/>
</dbReference>
<organism evidence="1 2">
    <name type="scientific">Tegillarca granosa</name>
    <name type="common">Malaysian cockle</name>
    <name type="synonym">Anadara granosa</name>
    <dbReference type="NCBI Taxonomy" id="220873"/>
    <lineage>
        <taxon>Eukaryota</taxon>
        <taxon>Metazoa</taxon>
        <taxon>Spiralia</taxon>
        <taxon>Lophotrochozoa</taxon>
        <taxon>Mollusca</taxon>
        <taxon>Bivalvia</taxon>
        <taxon>Autobranchia</taxon>
        <taxon>Pteriomorphia</taxon>
        <taxon>Arcoida</taxon>
        <taxon>Arcoidea</taxon>
        <taxon>Arcidae</taxon>
        <taxon>Tegillarca</taxon>
    </lineage>
</organism>
<name>A0ABQ9EAK3_TEGGR</name>